<dbReference type="InterPro" id="IPR039361">
    <property type="entry name" value="Cyclin"/>
</dbReference>
<dbReference type="InterPro" id="IPR004367">
    <property type="entry name" value="Cyclin_C-dom"/>
</dbReference>
<dbReference type="GO" id="GO:0005634">
    <property type="term" value="C:nucleus"/>
    <property type="evidence" value="ECO:0000318"/>
    <property type="project" value="GO_Central"/>
</dbReference>
<keyword evidence="9" id="KW-1185">Reference proteome</keyword>
<reference evidence="7 9" key="1">
    <citation type="submission" date="2008-03" db="EMBL/GenBank/DDBJ databases">
        <title>Annotation of Ixodes scapularis.</title>
        <authorList>
            <consortium name="Ixodes scapularis Genome Project Consortium"/>
            <person name="Caler E."/>
            <person name="Hannick L.I."/>
            <person name="Bidwell S."/>
            <person name="Joardar V."/>
            <person name="Thiagarajan M."/>
            <person name="Amedeo P."/>
            <person name="Galinsky K.J."/>
            <person name="Schobel S."/>
            <person name="Inman J."/>
            <person name="Hostetler J."/>
            <person name="Miller J."/>
            <person name="Hammond M."/>
            <person name="Megy K."/>
            <person name="Lawson D."/>
            <person name="Kodira C."/>
            <person name="Sutton G."/>
            <person name="Meyer J."/>
            <person name="Hill C.A."/>
            <person name="Birren B."/>
            <person name="Nene V."/>
            <person name="Collins F."/>
            <person name="Alarcon-Chaidez F."/>
            <person name="Wikel S."/>
            <person name="Strausberg R."/>
        </authorList>
    </citation>
    <scope>NUCLEOTIDE SEQUENCE [LARGE SCALE GENOMIC DNA]</scope>
    <source>
        <strain evidence="9">Wikel</strain>
        <strain evidence="7">Wikel colony</strain>
    </source>
</reference>
<proteinExistence type="inferred from homology"/>
<keyword evidence="1" id="KW-0132">Cell division</keyword>
<dbReference type="PaxDb" id="6945-B7PJX8"/>
<dbReference type="VEuPathDB" id="VectorBase:ISCI003837"/>
<reference evidence="8" key="2">
    <citation type="submission" date="2020-05" db="UniProtKB">
        <authorList>
            <consortium name="EnsemblMetazoa"/>
        </authorList>
    </citation>
    <scope>IDENTIFICATION</scope>
    <source>
        <strain evidence="8">wikel</strain>
    </source>
</reference>
<dbReference type="GO" id="GO:0051301">
    <property type="term" value="P:cell division"/>
    <property type="evidence" value="ECO:0007669"/>
    <property type="project" value="UniProtKB-KW"/>
</dbReference>
<evidence type="ECO:0000256" key="1">
    <source>
        <dbReference type="ARBA" id="ARBA00022618"/>
    </source>
</evidence>
<dbReference type="EMBL" id="ABJB010237119">
    <property type="status" value="NOT_ANNOTATED_CDS"/>
    <property type="molecule type" value="Genomic_DNA"/>
</dbReference>
<dbReference type="InterPro" id="IPR046965">
    <property type="entry name" value="Cyclin_A/B-like"/>
</dbReference>
<dbReference type="AlphaFoldDB" id="B7PJX8"/>
<keyword evidence="3" id="KW-0131">Cell cycle</keyword>
<evidence type="ECO:0000256" key="3">
    <source>
        <dbReference type="ARBA" id="ARBA00023306"/>
    </source>
</evidence>
<dbReference type="PIRSF" id="PIRSF001771">
    <property type="entry name" value="Cyclin_A_B_D_E"/>
    <property type="match status" value="1"/>
</dbReference>
<dbReference type="EMBL" id="DS729026">
    <property type="protein sequence ID" value="EEC06900.1"/>
    <property type="molecule type" value="Genomic_DNA"/>
</dbReference>
<feature type="non-terminal residue" evidence="7">
    <location>
        <position position="247"/>
    </location>
</feature>
<evidence type="ECO:0000259" key="6">
    <source>
        <dbReference type="SMART" id="SM01332"/>
    </source>
</evidence>
<dbReference type="InterPro" id="IPR036915">
    <property type="entry name" value="Cyclin-like_sf"/>
</dbReference>
<feature type="domain" description="Cyclin-like" evidence="5">
    <location>
        <begin position="161"/>
        <end position="233"/>
    </location>
</feature>
<dbReference type="InterPro" id="IPR013763">
    <property type="entry name" value="Cyclin-like_dom"/>
</dbReference>
<dbReference type="GO" id="GO:0000307">
    <property type="term" value="C:cyclin-dependent protein kinase holoenzyme complex"/>
    <property type="evidence" value="ECO:0000318"/>
    <property type="project" value="GO_Central"/>
</dbReference>
<dbReference type="PANTHER" id="PTHR10177">
    <property type="entry name" value="CYCLINS"/>
    <property type="match status" value="1"/>
</dbReference>
<dbReference type="STRING" id="6945.B7PJX8"/>
<dbReference type="EnsemblMetazoa" id="ISCW003837-RA">
    <property type="protein sequence ID" value="ISCW003837-PA"/>
    <property type="gene ID" value="ISCW003837"/>
</dbReference>
<organism>
    <name type="scientific">Ixodes scapularis</name>
    <name type="common">Black-legged tick</name>
    <name type="synonym">Deer tick</name>
    <dbReference type="NCBI Taxonomy" id="6945"/>
    <lineage>
        <taxon>Eukaryota</taxon>
        <taxon>Metazoa</taxon>
        <taxon>Ecdysozoa</taxon>
        <taxon>Arthropoda</taxon>
        <taxon>Chelicerata</taxon>
        <taxon>Arachnida</taxon>
        <taxon>Acari</taxon>
        <taxon>Parasitiformes</taxon>
        <taxon>Ixodida</taxon>
        <taxon>Ixodoidea</taxon>
        <taxon>Ixodidae</taxon>
        <taxon>Ixodinae</taxon>
        <taxon>Ixodes</taxon>
    </lineage>
</organism>
<dbReference type="VEuPathDB" id="VectorBase:ISCP_034153"/>
<dbReference type="Gene3D" id="1.10.472.10">
    <property type="entry name" value="Cyclin-like"/>
    <property type="match status" value="2"/>
</dbReference>
<dbReference type="OrthoDB" id="5590282at2759"/>
<feature type="non-terminal residue" evidence="7">
    <location>
        <position position="1"/>
    </location>
</feature>
<comment type="similarity">
    <text evidence="4">Belongs to the cyclin family.</text>
</comment>
<dbReference type="Pfam" id="PF02984">
    <property type="entry name" value="Cyclin_C"/>
    <property type="match status" value="1"/>
</dbReference>
<dbReference type="EMBL" id="ABJB010042526">
    <property type="status" value="NOT_ANNOTATED_CDS"/>
    <property type="molecule type" value="Genomic_DNA"/>
</dbReference>
<evidence type="ECO:0000259" key="5">
    <source>
        <dbReference type="SMART" id="SM00385"/>
    </source>
</evidence>
<evidence type="ECO:0000256" key="4">
    <source>
        <dbReference type="RuleBase" id="RU000383"/>
    </source>
</evidence>
<dbReference type="HOGENOM" id="CLU_1126902_0_0_1"/>
<feature type="domain" description="Cyclin C-terminal" evidence="6">
    <location>
        <begin position="158"/>
        <end position="247"/>
    </location>
</feature>
<gene>
    <name evidence="7" type="ORF">IscW_ISCW003837</name>
</gene>
<dbReference type="EMBL" id="ABJB010270287">
    <property type="status" value="NOT_ANNOTATED_CDS"/>
    <property type="molecule type" value="Genomic_DNA"/>
</dbReference>
<sequence>DGVPDIDADDQGNPQLCAEYSKDIFEYLVSLEVGTSQSELLLDKTPFTIPKAGSHLCVVSFQIFFKSKFEMFENFGLKFEVFDFAESVPHSKLQLVGTASMLLSAKYEEMYTPAVDDFVYVTDGACGKRDVRDTSRTCYRNHRAGLSPPVFKTNRFAPLPVAQVDKVQHSLAKYILELSLLCYELSWVHPSEQAAAALCLSLKLWGKDWDPTLTHYGRYSQAQLVPTMAVMAAIVLDADKSKFTVGY</sequence>
<dbReference type="InterPro" id="IPR006671">
    <property type="entry name" value="Cyclin_N"/>
</dbReference>
<dbReference type="GO" id="GO:0005737">
    <property type="term" value="C:cytoplasm"/>
    <property type="evidence" value="ECO:0000318"/>
    <property type="project" value="GO_Central"/>
</dbReference>
<dbReference type="GO" id="GO:0005815">
    <property type="term" value="C:microtubule organizing center"/>
    <property type="evidence" value="ECO:0000318"/>
    <property type="project" value="GO_Central"/>
</dbReference>
<evidence type="ECO:0000313" key="9">
    <source>
        <dbReference type="Proteomes" id="UP000001555"/>
    </source>
</evidence>
<evidence type="ECO:0000313" key="7">
    <source>
        <dbReference type="EMBL" id="EEC06900.1"/>
    </source>
</evidence>
<name>B7PJX8_IXOSC</name>
<dbReference type="SMART" id="SM00385">
    <property type="entry name" value="CYCLIN"/>
    <property type="match status" value="2"/>
</dbReference>
<dbReference type="GO" id="GO:0000082">
    <property type="term" value="P:G1/S transition of mitotic cell cycle"/>
    <property type="evidence" value="ECO:0000318"/>
    <property type="project" value="GO_Central"/>
</dbReference>
<evidence type="ECO:0000313" key="8">
    <source>
        <dbReference type="EnsemblMetazoa" id="ISCW003837-PA"/>
    </source>
</evidence>
<dbReference type="EMBL" id="ABJB010859734">
    <property type="status" value="NOT_ANNOTATED_CDS"/>
    <property type="molecule type" value="Genomic_DNA"/>
</dbReference>
<dbReference type="Pfam" id="PF00134">
    <property type="entry name" value="Cyclin_N"/>
    <property type="match status" value="1"/>
</dbReference>
<keyword evidence="2 4" id="KW-0195">Cyclin</keyword>
<dbReference type="GO" id="GO:0016538">
    <property type="term" value="F:cyclin-dependent protein serine/threonine kinase regulator activity"/>
    <property type="evidence" value="ECO:0000318"/>
    <property type="project" value="GO_Central"/>
</dbReference>
<dbReference type="SMART" id="SM01332">
    <property type="entry name" value="Cyclin_C"/>
    <property type="match status" value="1"/>
</dbReference>
<protein>
    <submittedName>
        <fullName evidence="7 8">G2/mitotic-specific cyclin A, putative</fullName>
    </submittedName>
</protein>
<accession>B7PJX8</accession>
<dbReference type="SUPFAM" id="SSF47954">
    <property type="entry name" value="Cyclin-like"/>
    <property type="match status" value="2"/>
</dbReference>
<feature type="domain" description="Cyclin-like" evidence="5">
    <location>
        <begin position="54"/>
        <end position="140"/>
    </location>
</feature>
<dbReference type="VEuPathDB" id="VectorBase:ISCW003837"/>
<dbReference type="Proteomes" id="UP000001555">
    <property type="component" value="Unassembled WGS sequence"/>
</dbReference>
<evidence type="ECO:0000256" key="2">
    <source>
        <dbReference type="ARBA" id="ARBA00023127"/>
    </source>
</evidence>